<keyword evidence="1" id="KW-1133">Transmembrane helix</keyword>
<reference evidence="2 3" key="1">
    <citation type="submission" date="2015-12" db="EMBL/GenBank/DDBJ databases">
        <title>The genome of Folsomia candida.</title>
        <authorList>
            <person name="Faddeeva A."/>
            <person name="Derks M.F."/>
            <person name="Anvar Y."/>
            <person name="Smit S."/>
            <person name="Van Straalen N."/>
            <person name="Roelofs D."/>
        </authorList>
    </citation>
    <scope>NUCLEOTIDE SEQUENCE [LARGE SCALE GENOMIC DNA]</scope>
    <source>
        <strain evidence="2 3">VU population</strain>
        <tissue evidence="2">Whole body</tissue>
    </source>
</reference>
<feature type="transmembrane region" description="Helical" evidence="1">
    <location>
        <begin position="6"/>
        <end position="24"/>
    </location>
</feature>
<sequence>MTVFVWAFTTYPLVLSLAGIVFKLDPFCHILSMLSITHPLLHIFRFYLIFIMPAEICRFLALIILFSTSSFLMLRDTLVLLTQENSISFAAIMGRMRCTRVKSQYRQVQIITLSMEELLGCNCLVGHGLALANSILFNFVTLKFYGTLPIWFFAIFPSVMVIIFITIHFTMPCLHSLLDNSKKLLDTLYVFTACQPNGGRKGMIKELRSLRKITMSPMLGGYKFFVYTQSTKVTFLVTLVTHTINLLLAVPRRVIQTAAHLF</sequence>
<dbReference type="Proteomes" id="UP000198287">
    <property type="component" value="Unassembled WGS sequence"/>
</dbReference>
<feature type="transmembrane region" description="Helical" evidence="1">
    <location>
        <begin position="148"/>
        <end position="174"/>
    </location>
</feature>
<gene>
    <name evidence="2" type="ORF">Fcan01_00447</name>
</gene>
<keyword evidence="1" id="KW-0472">Membrane</keyword>
<protein>
    <submittedName>
        <fullName evidence="2">Uncharacterized protein</fullName>
    </submittedName>
</protein>
<feature type="transmembrane region" description="Helical" evidence="1">
    <location>
        <begin position="119"/>
        <end position="142"/>
    </location>
</feature>
<keyword evidence="3" id="KW-1185">Reference proteome</keyword>
<evidence type="ECO:0000256" key="1">
    <source>
        <dbReference type="SAM" id="Phobius"/>
    </source>
</evidence>
<organism evidence="2 3">
    <name type="scientific">Folsomia candida</name>
    <name type="common">Springtail</name>
    <dbReference type="NCBI Taxonomy" id="158441"/>
    <lineage>
        <taxon>Eukaryota</taxon>
        <taxon>Metazoa</taxon>
        <taxon>Ecdysozoa</taxon>
        <taxon>Arthropoda</taxon>
        <taxon>Hexapoda</taxon>
        <taxon>Collembola</taxon>
        <taxon>Entomobryomorpha</taxon>
        <taxon>Isotomoidea</taxon>
        <taxon>Isotomidae</taxon>
        <taxon>Proisotominae</taxon>
        <taxon>Folsomia</taxon>
    </lineage>
</organism>
<feature type="transmembrane region" description="Helical" evidence="1">
    <location>
        <begin position="44"/>
        <end position="66"/>
    </location>
</feature>
<evidence type="ECO:0000313" key="3">
    <source>
        <dbReference type="Proteomes" id="UP000198287"/>
    </source>
</evidence>
<proteinExistence type="predicted"/>
<name>A0A226EUH4_FOLCA</name>
<keyword evidence="1" id="KW-0812">Transmembrane</keyword>
<accession>A0A226EUH4</accession>
<evidence type="ECO:0000313" key="2">
    <source>
        <dbReference type="EMBL" id="OXA61275.1"/>
    </source>
</evidence>
<dbReference type="AlphaFoldDB" id="A0A226EUH4"/>
<comment type="caution">
    <text evidence="2">The sequence shown here is derived from an EMBL/GenBank/DDBJ whole genome shotgun (WGS) entry which is preliminary data.</text>
</comment>
<dbReference type="EMBL" id="LNIX01000001">
    <property type="protein sequence ID" value="OXA61275.1"/>
    <property type="molecule type" value="Genomic_DNA"/>
</dbReference>
<dbReference type="STRING" id="158441.A0A226EUH4"/>